<evidence type="ECO:0000256" key="3">
    <source>
        <dbReference type="SAM" id="Phobius"/>
    </source>
</evidence>
<keyword evidence="4" id="KW-0503">Monooxygenase</keyword>
<dbReference type="InParanoid" id="A0A194XVQ7"/>
<dbReference type="Gene3D" id="1.10.630.10">
    <property type="entry name" value="Cytochrome P450"/>
    <property type="match status" value="1"/>
</dbReference>
<dbReference type="GO" id="GO:0005506">
    <property type="term" value="F:iron ion binding"/>
    <property type="evidence" value="ECO:0007669"/>
    <property type="project" value="InterPro"/>
</dbReference>
<proteinExistence type="inferred from homology"/>
<keyword evidence="2" id="KW-0479">Metal-binding</keyword>
<dbReference type="PANTHER" id="PTHR24305">
    <property type="entry name" value="CYTOCHROME P450"/>
    <property type="match status" value="1"/>
</dbReference>
<name>A0A194XVQ7_MOLSC</name>
<dbReference type="OrthoDB" id="1470350at2759"/>
<evidence type="ECO:0000256" key="2">
    <source>
        <dbReference type="PIRSR" id="PIRSR602401-1"/>
    </source>
</evidence>
<keyword evidence="2" id="KW-0349">Heme</keyword>
<sequence length="556" mass="62165">MSVPTPLVLVLTSASLCFLNVLVFPDIFPDTKLTTLFVSVTGVLLVVWGIWSVGIYPTFYHPLRHLPRPKFGAIPFIGYPRISFRTPRAADAMLEMITHTPNDGLIQFPGLLNSTYLLPTDPAALADILVHKSYDFEKPTDIRKFLRIILGDGLILVEGDEHKFQRKHLSPAFSFRHIKELYPIFWSKATDLCGRLAAEIYENPEPSTELKTRHREGVVEVNHWATKVTMDIIGLAGLGRDFNTLYSSDDELVASYEEILEPTVQKALYFTANLLFSPDLINKLPWKLNQRLKATMGTLRGACRQLIQERKETKLSDQDGKVDILSLLIKSNNFADDMLVDQLLTFLAAGHETTSSSLTWATYLLAKHPEIQEKLREEIRTNLPSPSAAANPDFDLGGMLETLPILHGVCNETLRLYPPVPTTVRVAVRDSMIGNEHIPAGTKIFLSPWGINRSPKLWGESASEFVPDRWIDEETGKPNNHGGVKSNYATLTFLHGPRSCIGEKFARSELKALMAVFAGTFRLNMADPTEVPIPAGAITTKPKNGMRLKLQILEGW</sequence>
<dbReference type="GO" id="GO:0020037">
    <property type="term" value="F:heme binding"/>
    <property type="evidence" value="ECO:0007669"/>
    <property type="project" value="InterPro"/>
</dbReference>
<dbReference type="InterPro" id="IPR036396">
    <property type="entry name" value="Cyt_P450_sf"/>
</dbReference>
<dbReference type="FunCoup" id="A0A194XVQ7">
    <property type="interactions" value="1519"/>
</dbReference>
<dbReference type="PRINTS" id="PR00385">
    <property type="entry name" value="P450"/>
</dbReference>
<dbReference type="RefSeq" id="XP_018078581.1">
    <property type="nucleotide sequence ID" value="XM_018208602.1"/>
</dbReference>
<evidence type="ECO:0000313" key="5">
    <source>
        <dbReference type="Proteomes" id="UP000070700"/>
    </source>
</evidence>
<dbReference type="GO" id="GO:0004497">
    <property type="term" value="F:monooxygenase activity"/>
    <property type="evidence" value="ECO:0007669"/>
    <property type="project" value="UniProtKB-KW"/>
</dbReference>
<keyword evidence="2" id="KW-0408">Iron</keyword>
<dbReference type="InterPro" id="IPR001128">
    <property type="entry name" value="Cyt_P450"/>
</dbReference>
<dbReference type="EMBL" id="KQ947404">
    <property type="protein sequence ID" value="KUJ24226.1"/>
    <property type="molecule type" value="Genomic_DNA"/>
</dbReference>
<evidence type="ECO:0000256" key="1">
    <source>
        <dbReference type="ARBA" id="ARBA00010617"/>
    </source>
</evidence>
<accession>A0A194XVQ7</accession>
<dbReference type="Proteomes" id="UP000070700">
    <property type="component" value="Unassembled WGS sequence"/>
</dbReference>
<dbReference type="CDD" id="cd11069">
    <property type="entry name" value="CYP_FUM15-like"/>
    <property type="match status" value="1"/>
</dbReference>
<feature type="transmembrane region" description="Helical" evidence="3">
    <location>
        <begin position="35"/>
        <end position="60"/>
    </location>
</feature>
<dbReference type="Pfam" id="PF00067">
    <property type="entry name" value="p450"/>
    <property type="match status" value="1"/>
</dbReference>
<keyword evidence="5" id="KW-1185">Reference proteome</keyword>
<protein>
    <submittedName>
        <fullName evidence="4">Putative P450 monooxygenase</fullName>
    </submittedName>
</protein>
<organism evidence="4 5">
    <name type="scientific">Mollisia scopiformis</name>
    <name type="common">Conifer needle endophyte fungus</name>
    <name type="synonym">Phialocephala scopiformis</name>
    <dbReference type="NCBI Taxonomy" id="149040"/>
    <lineage>
        <taxon>Eukaryota</taxon>
        <taxon>Fungi</taxon>
        <taxon>Dikarya</taxon>
        <taxon>Ascomycota</taxon>
        <taxon>Pezizomycotina</taxon>
        <taxon>Leotiomycetes</taxon>
        <taxon>Helotiales</taxon>
        <taxon>Mollisiaceae</taxon>
        <taxon>Mollisia</taxon>
    </lineage>
</organism>
<dbReference type="FunFam" id="1.10.630.10:FF:000051">
    <property type="entry name" value="Cytochrome P450 monooxygenase (Fum15)"/>
    <property type="match status" value="1"/>
</dbReference>
<comment type="cofactor">
    <cofactor evidence="2">
        <name>heme</name>
        <dbReference type="ChEBI" id="CHEBI:30413"/>
    </cofactor>
</comment>
<dbReference type="KEGG" id="psco:LY89DRAFT_571649"/>
<dbReference type="GeneID" id="28818328"/>
<reference evidence="4 5" key="1">
    <citation type="submission" date="2015-10" db="EMBL/GenBank/DDBJ databases">
        <title>Full genome of DAOMC 229536 Phialocephala scopiformis, a fungal endophyte of spruce producing the potent anti-insectan compound rugulosin.</title>
        <authorList>
            <consortium name="DOE Joint Genome Institute"/>
            <person name="Walker A.K."/>
            <person name="Frasz S.L."/>
            <person name="Seifert K.A."/>
            <person name="Miller J.D."/>
            <person name="Mondo S.J."/>
            <person name="Labutti K."/>
            <person name="Lipzen A."/>
            <person name="Dockter R."/>
            <person name="Kennedy M."/>
            <person name="Grigoriev I.V."/>
            <person name="Spatafora J.W."/>
        </authorList>
    </citation>
    <scope>NUCLEOTIDE SEQUENCE [LARGE SCALE GENOMIC DNA]</scope>
    <source>
        <strain evidence="4 5">CBS 120377</strain>
    </source>
</reference>
<dbReference type="InterPro" id="IPR050121">
    <property type="entry name" value="Cytochrome_P450_monoxygenase"/>
</dbReference>
<keyword evidence="3" id="KW-1133">Transmembrane helix</keyword>
<feature type="binding site" description="axial binding residue" evidence="2">
    <location>
        <position position="500"/>
    </location>
    <ligand>
        <name>heme</name>
        <dbReference type="ChEBI" id="CHEBI:30413"/>
    </ligand>
    <ligandPart>
        <name>Fe</name>
        <dbReference type="ChEBI" id="CHEBI:18248"/>
    </ligandPart>
</feature>
<dbReference type="GO" id="GO:0016705">
    <property type="term" value="F:oxidoreductase activity, acting on paired donors, with incorporation or reduction of molecular oxygen"/>
    <property type="evidence" value="ECO:0007669"/>
    <property type="project" value="InterPro"/>
</dbReference>
<gene>
    <name evidence="4" type="ORF">LY89DRAFT_571649</name>
</gene>
<dbReference type="STRING" id="149040.A0A194XVQ7"/>
<evidence type="ECO:0000313" key="4">
    <source>
        <dbReference type="EMBL" id="KUJ24226.1"/>
    </source>
</evidence>
<keyword evidence="3" id="KW-0472">Membrane</keyword>
<keyword evidence="3" id="KW-0812">Transmembrane</keyword>
<dbReference type="AlphaFoldDB" id="A0A194XVQ7"/>
<comment type="similarity">
    <text evidence="1">Belongs to the cytochrome P450 family.</text>
</comment>
<dbReference type="SUPFAM" id="SSF48264">
    <property type="entry name" value="Cytochrome P450"/>
    <property type="match status" value="1"/>
</dbReference>
<dbReference type="PANTHER" id="PTHR24305:SF166">
    <property type="entry name" value="CYTOCHROME P450 12A4, MITOCHONDRIAL-RELATED"/>
    <property type="match status" value="1"/>
</dbReference>
<dbReference type="PRINTS" id="PR00463">
    <property type="entry name" value="EP450I"/>
</dbReference>
<dbReference type="InterPro" id="IPR002401">
    <property type="entry name" value="Cyt_P450_E_grp-I"/>
</dbReference>
<keyword evidence="4" id="KW-0560">Oxidoreductase</keyword>